<feature type="signal peptide" evidence="1">
    <location>
        <begin position="1"/>
        <end position="17"/>
    </location>
</feature>
<evidence type="ECO:0000256" key="1">
    <source>
        <dbReference type="SAM" id="SignalP"/>
    </source>
</evidence>
<feature type="chain" id="PRO_5025573344" evidence="1">
    <location>
        <begin position="18"/>
        <end position="178"/>
    </location>
</feature>
<dbReference type="EMBL" id="CP046455">
    <property type="protein sequence ID" value="QGU06365.1"/>
    <property type="molecule type" value="Genomic_DNA"/>
</dbReference>
<name>A0A6B8W4T2_9CORY</name>
<accession>A0A6B8W4T2</accession>
<protein>
    <submittedName>
        <fullName evidence="2">Uncharacterized protein</fullName>
    </submittedName>
</protein>
<dbReference type="KEGG" id="cok:COCCU_02030"/>
<sequence precursor="true">MVTMLALVVSGASVASARTLADDQPAGTPGVQQVVSAPQDGGPAITLTPGEVSEEVPVEERLRAAHEEWIAFNEIPRRADLDAIAAEYVAGAPEAEWNYQEDVVGIEIAVIGDPGGAFVQIARFDLEEAEEWAQRGLVDEIPAEDGVPTGFAMERIGDYIYASLVFDYSENYPDLARV</sequence>
<gene>
    <name evidence="2" type="ORF">COCCU_02030</name>
</gene>
<organism evidence="2 3">
    <name type="scientific">Corynebacterium occultum</name>
    <dbReference type="NCBI Taxonomy" id="2675219"/>
    <lineage>
        <taxon>Bacteria</taxon>
        <taxon>Bacillati</taxon>
        <taxon>Actinomycetota</taxon>
        <taxon>Actinomycetes</taxon>
        <taxon>Mycobacteriales</taxon>
        <taxon>Corynebacteriaceae</taxon>
        <taxon>Corynebacterium</taxon>
    </lineage>
</organism>
<reference evidence="2 3" key="1">
    <citation type="submission" date="2019-11" db="EMBL/GenBank/DDBJ databases">
        <title>Complete genome sequence of Corynebacterium kalinowskii 1959, a novel Corynebacterium species isolated from soil of a small paddock in Vilsendorf, Germany.</title>
        <authorList>
            <person name="Schaffert L."/>
            <person name="Ruwe M."/>
            <person name="Milse J."/>
            <person name="Hanuschka K."/>
            <person name="Ortseifen V."/>
            <person name="Droste J."/>
            <person name="Brandt D."/>
            <person name="Schlueter L."/>
            <person name="Kutter Y."/>
            <person name="Vinke S."/>
            <person name="Viehoefer P."/>
            <person name="Jacob L."/>
            <person name="Luebke N.-C."/>
            <person name="Schulte-Berndt E."/>
            <person name="Hain C."/>
            <person name="Linder M."/>
            <person name="Schmidt P."/>
            <person name="Wollenschlaeger L."/>
            <person name="Luttermann T."/>
            <person name="Thieme E."/>
            <person name="Hassa J."/>
            <person name="Haak M."/>
            <person name="Wittchen M."/>
            <person name="Mentz A."/>
            <person name="Persicke M."/>
            <person name="Busche T."/>
            <person name="Ruckert C."/>
        </authorList>
    </citation>
    <scope>NUCLEOTIDE SEQUENCE [LARGE SCALE GENOMIC DNA]</scope>
    <source>
        <strain evidence="2 3">2039</strain>
    </source>
</reference>
<keyword evidence="3" id="KW-1185">Reference proteome</keyword>
<keyword evidence="1" id="KW-0732">Signal</keyword>
<proteinExistence type="predicted"/>
<dbReference type="AlphaFoldDB" id="A0A6B8W4T2"/>
<evidence type="ECO:0000313" key="2">
    <source>
        <dbReference type="EMBL" id="QGU06365.1"/>
    </source>
</evidence>
<dbReference type="Proteomes" id="UP000424462">
    <property type="component" value="Chromosome"/>
</dbReference>
<evidence type="ECO:0000313" key="3">
    <source>
        <dbReference type="Proteomes" id="UP000424462"/>
    </source>
</evidence>